<dbReference type="PANTHER" id="PTHR13090:SF1">
    <property type="entry name" value="ARGININE-HYDROXYLASE NDUFAF5, MITOCHONDRIAL"/>
    <property type="match status" value="1"/>
</dbReference>
<dbReference type="STRING" id="478.A7456_08435"/>
<protein>
    <submittedName>
        <fullName evidence="4">Biofilm PGA synthesis protein PgaA</fullName>
    </submittedName>
    <submittedName>
        <fullName evidence="5">Methyltransferase domain-containing protein</fullName>
    </submittedName>
</protein>
<dbReference type="Gene3D" id="3.40.50.150">
    <property type="entry name" value="Vaccinia Virus protein VP39"/>
    <property type="match status" value="1"/>
</dbReference>
<evidence type="ECO:0000313" key="4">
    <source>
        <dbReference type="EMBL" id="OBX87166.1"/>
    </source>
</evidence>
<evidence type="ECO:0000256" key="2">
    <source>
        <dbReference type="ARBA" id="ARBA00022679"/>
    </source>
</evidence>
<organism evidence="4 6">
    <name type="scientific">Moraxella nonliquefaciens</name>
    <dbReference type="NCBI Taxonomy" id="478"/>
    <lineage>
        <taxon>Bacteria</taxon>
        <taxon>Pseudomonadati</taxon>
        <taxon>Pseudomonadota</taxon>
        <taxon>Gammaproteobacteria</taxon>
        <taxon>Moraxellales</taxon>
        <taxon>Moraxellaceae</taxon>
        <taxon>Moraxella</taxon>
    </lineage>
</organism>
<accession>A0A1B8QS26</accession>
<keyword evidence="1 5" id="KW-0489">Methyltransferase</keyword>
<feature type="domain" description="Methyltransferase type 11" evidence="3">
    <location>
        <begin position="75"/>
        <end position="166"/>
    </location>
</feature>
<dbReference type="EMBL" id="LXTW01000003">
    <property type="protein sequence ID" value="OBX87166.1"/>
    <property type="molecule type" value="Genomic_DNA"/>
</dbReference>
<reference evidence="5 7" key="2">
    <citation type="submission" date="2020-12" db="EMBL/GenBank/DDBJ databases">
        <title>FDA dAtabase for Regulatory Grade micrObial Sequences (FDA-ARGOS): Supporting development and validation of Infectious Disease Dx tests.</title>
        <authorList>
            <person name="Sproer C."/>
            <person name="Gronow S."/>
            <person name="Severitt S."/>
            <person name="Schroder I."/>
            <person name="Tallon L."/>
            <person name="Sadzewicz L."/>
            <person name="Zhao X."/>
            <person name="Boylan J."/>
            <person name="Ott S."/>
            <person name="Bowen H."/>
            <person name="Vavikolanu K."/>
            <person name="Mehta A."/>
            <person name="Aluvathingal J."/>
            <person name="Nadendla S."/>
            <person name="Lowell S."/>
            <person name="Myers T."/>
            <person name="Yan Y."/>
            <person name="Sichtig H."/>
        </authorList>
    </citation>
    <scope>NUCLEOTIDE SEQUENCE [LARGE SCALE GENOMIC DNA]</scope>
    <source>
        <strain evidence="5 7">FDAARGOS_869</strain>
    </source>
</reference>
<dbReference type="Proteomes" id="UP000594834">
    <property type="component" value="Chromosome"/>
</dbReference>
<evidence type="ECO:0000259" key="3">
    <source>
        <dbReference type="Pfam" id="PF08241"/>
    </source>
</evidence>
<keyword evidence="2" id="KW-0808">Transferase</keyword>
<dbReference type="EMBL" id="CP065728">
    <property type="protein sequence ID" value="QPT44217.1"/>
    <property type="molecule type" value="Genomic_DNA"/>
</dbReference>
<reference evidence="4 6" key="1">
    <citation type="submission" date="2016-05" db="EMBL/GenBank/DDBJ databases">
        <title>Draft genome sequence of Moraxella nonliquefaciens CCUG 348T.</title>
        <authorList>
            <person name="Salva-Serra F."/>
            <person name="Engstrom-Jakobsson H."/>
            <person name="Thorell K."/>
            <person name="Gonzales-Siles L."/>
            <person name="Karlsson R."/>
            <person name="Boulund F."/>
            <person name="Engstrand L."/>
            <person name="Kristiansson E."/>
            <person name="Moore E."/>
        </authorList>
    </citation>
    <scope>NUCLEOTIDE SEQUENCE [LARGE SCALE GENOMIC DNA]</scope>
    <source>
        <strain evidence="4 6">CCUG 348</strain>
    </source>
</reference>
<dbReference type="GO" id="GO:0008757">
    <property type="term" value="F:S-adenosylmethionine-dependent methyltransferase activity"/>
    <property type="evidence" value="ECO:0007669"/>
    <property type="project" value="InterPro"/>
</dbReference>
<dbReference type="Proteomes" id="UP000092575">
    <property type="component" value="Unassembled WGS sequence"/>
</dbReference>
<dbReference type="AlphaFoldDB" id="A0A1B8QS26"/>
<keyword evidence="7" id="KW-1185">Reference proteome</keyword>
<dbReference type="RefSeq" id="WP_067007113.1">
    <property type="nucleotide sequence ID" value="NZ_CP065728.1"/>
</dbReference>
<dbReference type="Pfam" id="PF08241">
    <property type="entry name" value="Methyltransf_11"/>
    <property type="match status" value="1"/>
</dbReference>
<evidence type="ECO:0000313" key="5">
    <source>
        <dbReference type="EMBL" id="QPT44217.1"/>
    </source>
</evidence>
<dbReference type="InterPro" id="IPR050602">
    <property type="entry name" value="Malonyl-ACP_OMT"/>
</dbReference>
<proteinExistence type="predicted"/>
<evidence type="ECO:0000313" key="7">
    <source>
        <dbReference type="Proteomes" id="UP000594834"/>
    </source>
</evidence>
<sequence>MTKSALSSNPNKIAQRFCKAHQSYRTHATVQAKMARQLIASLKMVKAKMVKACNTKNTDMQPCQVKQHKHISRLLEIGVGSGLLTDALFEHFSVDTLYLNDLYDNIQTNALPKDIDANYLIGDIGMIDLPKTLDGVISSSALQWIYPPDVLFKRVFQTLTAGGFFAASTFVEGNLSEIQALTGRGLPYDTPKQLMVRLNQAGFMIDEFKADEQVLYFDSPMAVLRHLKATGVTAVGTEQACWSKQSLAKFCQNYQQFHTDAGYTLTYRPLLFVAHKPMKPMSLSL</sequence>
<evidence type="ECO:0000313" key="6">
    <source>
        <dbReference type="Proteomes" id="UP000092575"/>
    </source>
</evidence>
<evidence type="ECO:0000256" key="1">
    <source>
        <dbReference type="ARBA" id="ARBA00022603"/>
    </source>
</evidence>
<dbReference type="InterPro" id="IPR013216">
    <property type="entry name" value="Methyltransf_11"/>
</dbReference>
<dbReference type="GO" id="GO:0032259">
    <property type="term" value="P:methylation"/>
    <property type="evidence" value="ECO:0007669"/>
    <property type="project" value="UniProtKB-KW"/>
</dbReference>
<dbReference type="PANTHER" id="PTHR13090">
    <property type="entry name" value="ARGININE-HYDROXYLASE NDUFAF5, MITOCHONDRIAL"/>
    <property type="match status" value="1"/>
</dbReference>
<dbReference type="SUPFAM" id="SSF53335">
    <property type="entry name" value="S-adenosyl-L-methionine-dependent methyltransferases"/>
    <property type="match status" value="1"/>
</dbReference>
<gene>
    <name evidence="4" type="ORF">A7456_08435</name>
    <name evidence="5" type="ORF">I6G26_09155</name>
</gene>
<dbReference type="InterPro" id="IPR029063">
    <property type="entry name" value="SAM-dependent_MTases_sf"/>
</dbReference>
<name>A0A1B8QS26_MORNO</name>